<dbReference type="PANTHER" id="PTHR22807">
    <property type="entry name" value="NOP2 YEAST -RELATED NOL1/NOP2/FMU SUN DOMAIN-CONTAINING"/>
    <property type="match status" value="1"/>
</dbReference>
<gene>
    <name evidence="8" type="ORF">UFOPK2754_00245</name>
    <name evidence="9" type="ORF">UFOPK3139_02288</name>
    <name evidence="10" type="ORF">UFOPK3543_01882</name>
    <name evidence="11" type="ORF">UFOPK3967_03126</name>
</gene>
<feature type="domain" description="SAM-dependent MTase RsmB/NOP-type" evidence="7">
    <location>
        <begin position="194"/>
        <end position="395"/>
    </location>
</feature>
<evidence type="ECO:0000256" key="5">
    <source>
        <dbReference type="ARBA" id="ARBA00022884"/>
    </source>
</evidence>
<dbReference type="InterPro" id="IPR023267">
    <property type="entry name" value="RCMT"/>
</dbReference>
<keyword evidence="2" id="KW-0489">Methyltransferase</keyword>
<dbReference type="GO" id="GO:0006355">
    <property type="term" value="P:regulation of DNA-templated transcription"/>
    <property type="evidence" value="ECO:0007669"/>
    <property type="project" value="InterPro"/>
</dbReference>
<reference evidence="8" key="1">
    <citation type="submission" date="2020-05" db="EMBL/GenBank/DDBJ databases">
        <authorList>
            <person name="Chiriac C."/>
            <person name="Salcher M."/>
            <person name="Ghai R."/>
            <person name="Kavagutti S V."/>
        </authorList>
    </citation>
    <scope>NUCLEOTIDE SEQUENCE</scope>
</reference>
<dbReference type="InterPro" id="IPR029063">
    <property type="entry name" value="SAM-dependent_MTases_sf"/>
</dbReference>
<dbReference type="InterPro" id="IPR049560">
    <property type="entry name" value="MeTrfase_RsmB-F_NOP2_cat"/>
</dbReference>
<dbReference type="InterPro" id="IPR001678">
    <property type="entry name" value="MeTrfase_RsmB-F_NOP2_dom"/>
</dbReference>
<dbReference type="Gene3D" id="1.10.940.10">
    <property type="entry name" value="NusB-like"/>
    <property type="match status" value="1"/>
</dbReference>
<dbReference type="PANTHER" id="PTHR22807:SF53">
    <property type="entry name" value="RIBOSOMAL RNA SMALL SUBUNIT METHYLTRANSFERASE B-RELATED"/>
    <property type="match status" value="1"/>
</dbReference>
<evidence type="ECO:0000313" key="10">
    <source>
        <dbReference type="EMBL" id="CAB4917224.1"/>
    </source>
</evidence>
<evidence type="ECO:0000259" key="7">
    <source>
        <dbReference type="PROSITE" id="PS51686"/>
    </source>
</evidence>
<dbReference type="SUPFAM" id="SSF53335">
    <property type="entry name" value="S-adenosyl-L-methionine-dependent methyltransferases"/>
    <property type="match status" value="1"/>
</dbReference>
<dbReference type="SUPFAM" id="SSF48013">
    <property type="entry name" value="NusB-like"/>
    <property type="match status" value="1"/>
</dbReference>
<evidence type="ECO:0000256" key="2">
    <source>
        <dbReference type="ARBA" id="ARBA00022603"/>
    </source>
</evidence>
<feature type="region of interest" description="Disordered" evidence="6">
    <location>
        <begin position="1"/>
        <end position="25"/>
    </location>
</feature>
<dbReference type="PRINTS" id="PR02008">
    <property type="entry name" value="RCMTFAMILY"/>
</dbReference>
<dbReference type="GO" id="GO:0008173">
    <property type="term" value="F:RNA methyltransferase activity"/>
    <property type="evidence" value="ECO:0007669"/>
    <property type="project" value="InterPro"/>
</dbReference>
<dbReference type="GO" id="GO:0001510">
    <property type="term" value="P:RNA methylation"/>
    <property type="evidence" value="ECO:0007669"/>
    <property type="project" value="InterPro"/>
</dbReference>
<dbReference type="Pfam" id="PF01029">
    <property type="entry name" value="NusB"/>
    <property type="match status" value="1"/>
</dbReference>
<evidence type="ECO:0000313" key="9">
    <source>
        <dbReference type="EMBL" id="CAB4835043.1"/>
    </source>
</evidence>
<dbReference type="InterPro" id="IPR006027">
    <property type="entry name" value="NusB_RsmB_TIM44"/>
</dbReference>
<dbReference type="PROSITE" id="PS51686">
    <property type="entry name" value="SAM_MT_RSMB_NOP"/>
    <property type="match status" value="1"/>
</dbReference>
<organism evidence="8">
    <name type="scientific">freshwater metagenome</name>
    <dbReference type="NCBI Taxonomy" id="449393"/>
    <lineage>
        <taxon>unclassified sequences</taxon>
        <taxon>metagenomes</taxon>
        <taxon>ecological metagenomes</taxon>
    </lineage>
</organism>
<dbReference type="AlphaFoldDB" id="A0A6J6RXW7"/>
<evidence type="ECO:0000313" key="11">
    <source>
        <dbReference type="EMBL" id="CAB5026945.1"/>
    </source>
</evidence>
<comment type="similarity">
    <text evidence="1">Belongs to the class I-like SAM-binding methyltransferase superfamily. RsmB/NOP family.</text>
</comment>
<evidence type="ECO:0000256" key="4">
    <source>
        <dbReference type="ARBA" id="ARBA00022691"/>
    </source>
</evidence>
<keyword evidence="5" id="KW-0694">RNA-binding</keyword>
<dbReference type="Pfam" id="PF01189">
    <property type="entry name" value="Methyltr_RsmB-F"/>
    <property type="match status" value="1"/>
</dbReference>
<evidence type="ECO:0000256" key="6">
    <source>
        <dbReference type="SAM" id="MobiDB-lite"/>
    </source>
</evidence>
<keyword evidence="4" id="KW-0949">S-adenosyl-L-methionine</keyword>
<name>A0A6J6RXW7_9ZZZZ</name>
<dbReference type="EMBL" id="CAFBOS010000316">
    <property type="protein sequence ID" value="CAB5026945.1"/>
    <property type="molecule type" value="Genomic_DNA"/>
</dbReference>
<dbReference type="GO" id="GO:0003723">
    <property type="term" value="F:RNA binding"/>
    <property type="evidence" value="ECO:0007669"/>
    <property type="project" value="UniProtKB-KW"/>
</dbReference>
<proteinExistence type="inferred from homology"/>
<evidence type="ECO:0000256" key="3">
    <source>
        <dbReference type="ARBA" id="ARBA00022679"/>
    </source>
</evidence>
<sequence>MTRRPPSRSGGPRTKTPRPPAPDARRVAIEALERIDRDGAYANLLVPAMLSSSGLDERDRGFVTELVYGTTRMRRACDHLVDRFVIDQVVEPVVRAALRIGAYQLAFLGTPAHAAVDATVGATPKRARGFVNAILRRVASSPIDAVGWPDIGTRLSYPDWIVDRLVADLGRDEAMAALAAMNEPATVHVRADGYRQDVASQLVADAVEAGPGLRVADVCAAPGGKATALASTGAMVFAGDVRVGRLSLIVENRRTLGSQNLHVVAADGRGLPWRDNAFDRVLVDAPCSGLGALRRRPDARWRITPDSIDRLVDVQRALIDEAVRVLAPDGMLVYSVCTLSNAESRGIDAYVAAAHPELVPVVVEGAPWRRDERGARLLPQDEGTDGMCLFRYRYR</sequence>
<dbReference type="InterPro" id="IPR018314">
    <property type="entry name" value="RsmB/NOL1/NOP2-like_CS"/>
</dbReference>
<dbReference type="InterPro" id="IPR035926">
    <property type="entry name" value="NusB-like_sf"/>
</dbReference>
<dbReference type="PROSITE" id="PS01153">
    <property type="entry name" value="NOL1_NOP2_SUN"/>
    <property type="match status" value="1"/>
</dbReference>
<evidence type="ECO:0000256" key="1">
    <source>
        <dbReference type="ARBA" id="ARBA00007494"/>
    </source>
</evidence>
<dbReference type="CDD" id="cd02440">
    <property type="entry name" value="AdoMet_MTases"/>
    <property type="match status" value="1"/>
</dbReference>
<dbReference type="EMBL" id="CAFABA010000111">
    <property type="protein sequence ID" value="CAB4835043.1"/>
    <property type="molecule type" value="Genomic_DNA"/>
</dbReference>
<evidence type="ECO:0000313" key="8">
    <source>
        <dbReference type="EMBL" id="CAB4727353.1"/>
    </source>
</evidence>
<accession>A0A6J6RXW7</accession>
<dbReference type="Gene3D" id="3.40.50.150">
    <property type="entry name" value="Vaccinia Virus protein VP39"/>
    <property type="match status" value="1"/>
</dbReference>
<keyword evidence="3" id="KW-0808">Transferase</keyword>
<protein>
    <submittedName>
        <fullName evidence="8">Unannotated protein</fullName>
    </submittedName>
</protein>
<dbReference type="EMBL" id="CAEZYR010000005">
    <property type="protein sequence ID" value="CAB4727353.1"/>
    <property type="molecule type" value="Genomic_DNA"/>
</dbReference>
<dbReference type="EMBL" id="CAFBMH010000075">
    <property type="protein sequence ID" value="CAB4917224.1"/>
    <property type="molecule type" value="Genomic_DNA"/>
</dbReference>